<dbReference type="PRINTS" id="PR01035">
    <property type="entry name" value="TCRTETA"/>
</dbReference>
<dbReference type="Proteomes" id="UP000182258">
    <property type="component" value="Unassembled WGS sequence"/>
</dbReference>
<dbReference type="InterPro" id="IPR001958">
    <property type="entry name" value="Tet-R_TetA/multi-R_MdtG-like"/>
</dbReference>
<dbReference type="PROSITE" id="PS00216">
    <property type="entry name" value="SUGAR_TRANSPORT_1"/>
    <property type="match status" value="1"/>
</dbReference>
<evidence type="ECO:0000256" key="3">
    <source>
        <dbReference type="ARBA" id="ARBA00007520"/>
    </source>
</evidence>
<reference evidence="11 12" key="1">
    <citation type="submission" date="2016-10" db="EMBL/GenBank/DDBJ databases">
        <authorList>
            <person name="de Groot N.N."/>
        </authorList>
    </citation>
    <scope>NUCLEOTIDE SEQUENCE [LARGE SCALE GENOMIC DNA]</scope>
    <source>
        <strain evidence="11 12">CGMCC 1.10210</strain>
    </source>
</reference>
<feature type="transmembrane region" description="Helical" evidence="9">
    <location>
        <begin position="381"/>
        <end position="403"/>
    </location>
</feature>
<evidence type="ECO:0000313" key="11">
    <source>
        <dbReference type="EMBL" id="SFC60648.1"/>
    </source>
</evidence>
<dbReference type="CDD" id="cd17388">
    <property type="entry name" value="MFS_TetA"/>
    <property type="match status" value="1"/>
</dbReference>
<dbReference type="PANTHER" id="PTHR23504:SF15">
    <property type="entry name" value="MAJOR FACILITATOR SUPERFAMILY (MFS) PROFILE DOMAIN-CONTAINING PROTEIN"/>
    <property type="match status" value="1"/>
</dbReference>
<evidence type="ECO:0000256" key="2">
    <source>
        <dbReference type="ARBA" id="ARBA00004141"/>
    </source>
</evidence>
<dbReference type="Gene3D" id="1.20.1250.20">
    <property type="entry name" value="MFS general substrate transporter like domains"/>
    <property type="match status" value="1"/>
</dbReference>
<feature type="transmembrane region" description="Helical" evidence="9">
    <location>
        <begin position="12"/>
        <end position="32"/>
    </location>
</feature>
<dbReference type="STRING" id="728005.SAMN04488059_107159"/>
<dbReference type="GO" id="GO:0022857">
    <property type="term" value="F:transmembrane transporter activity"/>
    <property type="evidence" value="ECO:0007669"/>
    <property type="project" value="InterPro"/>
</dbReference>
<protein>
    <submittedName>
        <fullName evidence="11">MFS transporter, DHA1 family, tetracycline resistance protein</fullName>
    </submittedName>
</protein>
<feature type="transmembrane region" description="Helical" evidence="9">
    <location>
        <begin position="169"/>
        <end position="187"/>
    </location>
</feature>
<proteinExistence type="inferred from homology"/>
<comment type="subcellular location">
    <subcellularLocation>
        <location evidence="2">Membrane</location>
        <topology evidence="2">Multi-pass membrane protein</topology>
    </subcellularLocation>
</comment>
<feature type="transmembrane region" description="Helical" evidence="9">
    <location>
        <begin position="219"/>
        <end position="243"/>
    </location>
</feature>
<dbReference type="InterPro" id="IPR036259">
    <property type="entry name" value="MFS_trans_sf"/>
</dbReference>
<comment type="similarity">
    <text evidence="3">Belongs to the major facilitator superfamily. TCR/Tet family.</text>
</comment>
<feature type="domain" description="Major facilitator superfamily (MFS) profile" evidence="10">
    <location>
        <begin position="10"/>
        <end position="406"/>
    </location>
</feature>
<keyword evidence="7 9" id="KW-0472">Membrane</keyword>
<evidence type="ECO:0000259" key="10">
    <source>
        <dbReference type="PROSITE" id="PS50850"/>
    </source>
</evidence>
<dbReference type="AlphaFoldDB" id="A0A1I1KPP7"/>
<evidence type="ECO:0000256" key="5">
    <source>
        <dbReference type="ARBA" id="ARBA00022692"/>
    </source>
</evidence>
<keyword evidence="6 9" id="KW-1133">Transmembrane helix</keyword>
<evidence type="ECO:0000256" key="9">
    <source>
        <dbReference type="SAM" id="Phobius"/>
    </source>
</evidence>
<dbReference type="RefSeq" id="WP_052952674.1">
    <property type="nucleotide sequence ID" value="NZ_FOMB01000007.1"/>
</dbReference>
<keyword evidence="4" id="KW-0813">Transport</keyword>
<organism evidence="11 12">
    <name type="scientific">Devosia psychrophila</name>
    <dbReference type="NCBI Taxonomy" id="728005"/>
    <lineage>
        <taxon>Bacteria</taxon>
        <taxon>Pseudomonadati</taxon>
        <taxon>Pseudomonadota</taxon>
        <taxon>Alphaproteobacteria</taxon>
        <taxon>Hyphomicrobiales</taxon>
        <taxon>Devosiaceae</taxon>
        <taxon>Devosia</taxon>
    </lineage>
</organism>
<dbReference type="GO" id="GO:0016020">
    <property type="term" value="C:membrane"/>
    <property type="evidence" value="ECO:0007669"/>
    <property type="project" value="UniProtKB-SubCell"/>
</dbReference>
<dbReference type="PROSITE" id="PS50850">
    <property type="entry name" value="MFS"/>
    <property type="match status" value="1"/>
</dbReference>
<dbReference type="InterPro" id="IPR005829">
    <property type="entry name" value="Sugar_transporter_CS"/>
</dbReference>
<feature type="region of interest" description="Disordered" evidence="8">
    <location>
        <begin position="414"/>
        <end position="444"/>
    </location>
</feature>
<feature type="transmembrane region" description="Helical" evidence="9">
    <location>
        <begin position="81"/>
        <end position="104"/>
    </location>
</feature>
<evidence type="ECO:0000313" key="12">
    <source>
        <dbReference type="Proteomes" id="UP000182258"/>
    </source>
</evidence>
<dbReference type="EMBL" id="FOMB01000007">
    <property type="protein sequence ID" value="SFC60648.1"/>
    <property type="molecule type" value="Genomic_DNA"/>
</dbReference>
<dbReference type="SUPFAM" id="SSF103473">
    <property type="entry name" value="MFS general substrate transporter"/>
    <property type="match status" value="1"/>
</dbReference>
<accession>A0A1I1KPP7</accession>
<gene>
    <name evidence="11" type="ORF">SAMN04488059_107159</name>
</gene>
<dbReference type="PANTHER" id="PTHR23504">
    <property type="entry name" value="MAJOR FACILITATOR SUPERFAMILY DOMAIN-CONTAINING PROTEIN 10"/>
    <property type="match status" value="1"/>
</dbReference>
<dbReference type="OrthoDB" id="9764259at2"/>
<dbReference type="Pfam" id="PF07690">
    <property type="entry name" value="MFS_1"/>
    <property type="match status" value="1"/>
</dbReference>
<evidence type="ECO:0000256" key="4">
    <source>
        <dbReference type="ARBA" id="ARBA00022448"/>
    </source>
</evidence>
<dbReference type="InterPro" id="IPR020846">
    <property type="entry name" value="MFS_dom"/>
</dbReference>
<evidence type="ECO:0000256" key="7">
    <source>
        <dbReference type="ARBA" id="ARBA00023136"/>
    </source>
</evidence>
<feature type="transmembrane region" description="Helical" evidence="9">
    <location>
        <begin position="343"/>
        <end position="369"/>
    </location>
</feature>
<keyword evidence="5 9" id="KW-0812">Transmembrane</keyword>
<feature type="transmembrane region" description="Helical" evidence="9">
    <location>
        <begin position="44"/>
        <end position="69"/>
    </location>
</feature>
<comment type="function">
    <text evidence="1">Resistance to tetracycline by an active tetracycline efflux. This is an energy-dependent process that decreases the accumulation of the antibiotic in whole cells. This protein functions as a metal-tetracycline/H(+) antiporter.</text>
</comment>
<feature type="transmembrane region" description="Helical" evidence="9">
    <location>
        <begin position="139"/>
        <end position="157"/>
    </location>
</feature>
<evidence type="ECO:0000256" key="6">
    <source>
        <dbReference type="ARBA" id="ARBA00022989"/>
    </source>
</evidence>
<feature type="transmembrane region" description="Helical" evidence="9">
    <location>
        <begin position="310"/>
        <end position="331"/>
    </location>
</feature>
<feature type="transmembrane region" description="Helical" evidence="9">
    <location>
        <begin position="110"/>
        <end position="127"/>
    </location>
</feature>
<feature type="transmembrane region" description="Helical" evidence="9">
    <location>
        <begin position="255"/>
        <end position="273"/>
    </location>
</feature>
<feature type="transmembrane region" description="Helical" evidence="9">
    <location>
        <begin position="285"/>
        <end position="304"/>
    </location>
</feature>
<evidence type="ECO:0000256" key="8">
    <source>
        <dbReference type="SAM" id="MobiDB-lite"/>
    </source>
</evidence>
<sequence>MQSATRSRLTLTCILVTILLDMIGVGIIVPVLPELLEDLTGDSVGNAAVIGGYLVFAYAFMQFVFSPVLGNLSDRYGRRPILLASLLGLTFDYLMMSIAPFVWYLFIGRIIAGIAGAALATATAYMADITPPHKRTHRFGLIGAAFGLGFIIGPVIGGELGELGPRVPFFAAAALAFANFLFGLLVLPESLPKTSRRKFDIRRANPFGAVAALRKYPAVVWLLAVLFFLQLATQALPTIFSYFTVEVFNFTSSSIGRTLGAFGVGFAFSQAVLAAPLSKGIGEPAVGIFGLLAAATAFAGIAFSADVYQLYLFIAVGTVSGLAPPAINGVLSRQVPDNSQGELQGAVNAASSLATIIGPLAATQIFSYYTSAPDSEHYFPGAPFVACCIAVVVSLIVFGFAAWRFELGRRPSVANHPHVPETPQPGQLRVAPIEDDPDNNPPRR</sequence>
<name>A0A1I1KPP7_9HYPH</name>
<dbReference type="InterPro" id="IPR011701">
    <property type="entry name" value="MFS"/>
</dbReference>
<evidence type="ECO:0000256" key="1">
    <source>
        <dbReference type="ARBA" id="ARBA00003279"/>
    </source>
</evidence>